<dbReference type="GO" id="GO:0005524">
    <property type="term" value="F:ATP binding"/>
    <property type="evidence" value="ECO:0007669"/>
    <property type="project" value="UniProtKB-KW"/>
</dbReference>
<proteinExistence type="predicted"/>
<dbReference type="InterPro" id="IPR027417">
    <property type="entry name" value="P-loop_NTPase"/>
</dbReference>
<evidence type="ECO:0000313" key="9">
    <source>
        <dbReference type="EMBL" id="KRL67749.1"/>
    </source>
</evidence>
<keyword evidence="5" id="KW-1278">Translocase</keyword>
<accession>A0A0R1SN80</accession>
<keyword evidence="6" id="KW-0029">Amino-acid transport</keyword>
<protein>
    <submittedName>
        <fullName evidence="9">ABC transporter, ATP-binding protein</fullName>
    </submittedName>
</protein>
<keyword evidence="1" id="KW-0813">Transport</keyword>
<keyword evidence="7" id="KW-0472">Membrane</keyword>
<dbReference type="EMBL" id="AZEY01000029">
    <property type="protein sequence ID" value="KRL67749.1"/>
    <property type="molecule type" value="Genomic_DNA"/>
</dbReference>
<dbReference type="Proteomes" id="UP000052013">
    <property type="component" value="Unassembled WGS sequence"/>
</dbReference>
<dbReference type="InterPro" id="IPR003593">
    <property type="entry name" value="AAA+_ATPase"/>
</dbReference>
<evidence type="ECO:0000256" key="7">
    <source>
        <dbReference type="ARBA" id="ARBA00023136"/>
    </source>
</evidence>
<sequence length="360" mass="39674">MMADSVIDLENINVFFEQEGQTIKAVNDVTIHVNKGDIYGVVGYSGAGKSTLVRVINLLQKPTAGKVVVNGETLFEKDDQTNAKIVDTKQLRTKRRQIGMIFQHFNLLEERTVIQNIEFALKHSDQKEKEIVARAQKLLDLVGLGDRGKAFPAQLSGGQQQRVAIARALANDPEILISDEATSALDPKNTIQILDLLKRVNEELGLTVVLITHEMDAVKRIANKVAVMSDGKIIERGSIVDVFTNPQYPLTKELIGTAGESEKARKILATHPVQSADDQWELLHLTYTGPSVIDPVVTELYQKFDVEVSIIFGNVDELQGVPVGTLFVTMTGAAANRQKAIQYLHDQKIGVSKIEKEAAK</sequence>
<dbReference type="InterPro" id="IPR050086">
    <property type="entry name" value="MetN_ABC_transporter-like"/>
</dbReference>
<dbReference type="PROSITE" id="PS00211">
    <property type="entry name" value="ABC_TRANSPORTER_1"/>
    <property type="match status" value="1"/>
</dbReference>
<dbReference type="GO" id="GO:0006865">
    <property type="term" value="P:amino acid transport"/>
    <property type="evidence" value="ECO:0007669"/>
    <property type="project" value="UniProtKB-KW"/>
</dbReference>
<dbReference type="InterPro" id="IPR017871">
    <property type="entry name" value="ABC_transporter-like_CS"/>
</dbReference>
<dbReference type="SUPFAM" id="SSF52540">
    <property type="entry name" value="P-loop containing nucleoside triphosphate hydrolases"/>
    <property type="match status" value="1"/>
</dbReference>
<keyword evidence="3" id="KW-0547">Nucleotide-binding</keyword>
<dbReference type="PATRIC" id="fig|1423739.3.peg.2702"/>
<evidence type="ECO:0000256" key="2">
    <source>
        <dbReference type="ARBA" id="ARBA00022475"/>
    </source>
</evidence>
<keyword evidence="4 9" id="KW-0067">ATP-binding</keyword>
<dbReference type="Pfam" id="PF09383">
    <property type="entry name" value="NIL"/>
    <property type="match status" value="1"/>
</dbReference>
<dbReference type="Gene3D" id="3.30.70.260">
    <property type="match status" value="1"/>
</dbReference>
<dbReference type="STRING" id="1423739.FC85_GL002605"/>
<dbReference type="Gene3D" id="3.40.50.300">
    <property type="entry name" value="P-loop containing nucleotide triphosphate hydrolases"/>
    <property type="match status" value="1"/>
</dbReference>
<evidence type="ECO:0000313" key="10">
    <source>
        <dbReference type="Proteomes" id="UP000052013"/>
    </source>
</evidence>
<keyword evidence="2" id="KW-1003">Cell membrane</keyword>
<dbReference type="PROSITE" id="PS50893">
    <property type="entry name" value="ABC_TRANSPORTER_2"/>
    <property type="match status" value="1"/>
</dbReference>
<name>A0A0R1SN80_9LACO</name>
<gene>
    <name evidence="9" type="ORF">FC85_GL002605</name>
</gene>
<dbReference type="AlphaFoldDB" id="A0A0R1SN80"/>
<dbReference type="InterPro" id="IPR045865">
    <property type="entry name" value="ACT-like_dom_sf"/>
</dbReference>
<dbReference type="PANTHER" id="PTHR43166">
    <property type="entry name" value="AMINO ACID IMPORT ATP-BINDING PROTEIN"/>
    <property type="match status" value="1"/>
</dbReference>
<dbReference type="PANTHER" id="PTHR43166:SF30">
    <property type="entry name" value="METHIONINE IMPORT ATP-BINDING PROTEIN METN"/>
    <property type="match status" value="1"/>
</dbReference>
<dbReference type="GO" id="GO:0016887">
    <property type="term" value="F:ATP hydrolysis activity"/>
    <property type="evidence" value="ECO:0007669"/>
    <property type="project" value="InterPro"/>
</dbReference>
<dbReference type="Pfam" id="PF00005">
    <property type="entry name" value="ABC_tran"/>
    <property type="match status" value="1"/>
</dbReference>
<dbReference type="SMART" id="SM00930">
    <property type="entry name" value="NIL"/>
    <property type="match status" value="1"/>
</dbReference>
<dbReference type="SMART" id="SM00382">
    <property type="entry name" value="AAA"/>
    <property type="match status" value="1"/>
</dbReference>
<comment type="caution">
    <text evidence="9">The sequence shown here is derived from an EMBL/GenBank/DDBJ whole genome shotgun (WGS) entry which is preliminary data.</text>
</comment>
<dbReference type="SUPFAM" id="SSF55021">
    <property type="entry name" value="ACT-like"/>
    <property type="match status" value="1"/>
</dbReference>
<evidence type="ECO:0000259" key="8">
    <source>
        <dbReference type="PROSITE" id="PS50893"/>
    </source>
</evidence>
<feature type="domain" description="ABC transporter" evidence="8">
    <location>
        <begin position="9"/>
        <end position="255"/>
    </location>
</feature>
<dbReference type="InterPro" id="IPR003439">
    <property type="entry name" value="ABC_transporter-like_ATP-bd"/>
</dbReference>
<reference evidence="9 10" key="1">
    <citation type="journal article" date="2015" name="Genome Announc.">
        <title>Expanding the biotechnology potential of lactobacilli through comparative genomics of 213 strains and associated genera.</title>
        <authorList>
            <person name="Sun Z."/>
            <person name="Harris H.M."/>
            <person name="McCann A."/>
            <person name="Guo C."/>
            <person name="Argimon S."/>
            <person name="Zhang W."/>
            <person name="Yang X."/>
            <person name="Jeffery I.B."/>
            <person name="Cooney J.C."/>
            <person name="Kagawa T.F."/>
            <person name="Liu W."/>
            <person name="Song Y."/>
            <person name="Salvetti E."/>
            <person name="Wrobel A."/>
            <person name="Rasinkangas P."/>
            <person name="Parkhill J."/>
            <person name="Rea M.C."/>
            <person name="O'Sullivan O."/>
            <person name="Ritari J."/>
            <person name="Douillard F.P."/>
            <person name="Paul Ross R."/>
            <person name="Yang R."/>
            <person name="Briner A.E."/>
            <person name="Felis G.E."/>
            <person name="de Vos W.M."/>
            <person name="Barrangou R."/>
            <person name="Klaenhammer T.R."/>
            <person name="Caufield P.W."/>
            <person name="Cui Y."/>
            <person name="Zhang H."/>
            <person name="O'Toole P.W."/>
        </authorList>
    </citation>
    <scope>NUCLEOTIDE SEQUENCE [LARGE SCALE GENOMIC DNA]</scope>
    <source>
        <strain evidence="9 10">DSM 14421</strain>
    </source>
</reference>
<evidence type="ECO:0000256" key="1">
    <source>
        <dbReference type="ARBA" id="ARBA00022448"/>
    </source>
</evidence>
<evidence type="ECO:0000256" key="4">
    <source>
        <dbReference type="ARBA" id="ARBA00022840"/>
    </source>
</evidence>
<organism evidence="9 10">
    <name type="scientific">Lentilactobacillus diolivorans DSM 14421</name>
    <dbReference type="NCBI Taxonomy" id="1423739"/>
    <lineage>
        <taxon>Bacteria</taxon>
        <taxon>Bacillati</taxon>
        <taxon>Bacillota</taxon>
        <taxon>Bacilli</taxon>
        <taxon>Lactobacillales</taxon>
        <taxon>Lactobacillaceae</taxon>
        <taxon>Lentilactobacillus</taxon>
    </lineage>
</organism>
<evidence type="ECO:0000256" key="5">
    <source>
        <dbReference type="ARBA" id="ARBA00022967"/>
    </source>
</evidence>
<dbReference type="InterPro" id="IPR018449">
    <property type="entry name" value="NIL_domain"/>
</dbReference>
<evidence type="ECO:0000256" key="3">
    <source>
        <dbReference type="ARBA" id="ARBA00022741"/>
    </source>
</evidence>
<evidence type="ECO:0000256" key="6">
    <source>
        <dbReference type="ARBA" id="ARBA00022970"/>
    </source>
</evidence>